<comment type="similarity">
    <text evidence="1">Belongs to the leucine-binding protein family.</text>
</comment>
<evidence type="ECO:0000256" key="4">
    <source>
        <dbReference type="ARBA" id="ARBA00022970"/>
    </source>
</evidence>
<proteinExistence type="inferred from homology"/>
<protein>
    <submittedName>
        <fullName evidence="6">ABC transporter substrate-binding protein</fullName>
    </submittedName>
</protein>
<keyword evidence="4" id="KW-0029">Amino-acid transport</keyword>
<name>A0A5P8KGG0_9ACTN</name>
<sequence>MAALVLPAEEWTAASPVTTFGLFGAGTGAGWLFDAVCDRVAVGAAVRMAAPLGGQGADTVEIIGRIAVVRPPSPVREHARGRAGPGGRIEIVHDQPWRGRIKLRFDADRGGTRVRLFAELDEVGLEWLMRRRGLPTGRASSPNPRLGLLTSKSGPASLFGGATDHMATLAVEEINAEGGVRGRPVELLVGDDATDPAVGVAEAWRLVRAGCRTILVAGTSATFFAVSRTLADTEVLLVQPQMNEGGGAGPLRVQLGERPADQLAAAAGPLMRAVGAKRWFLAGNDYCWPRSTHEAARRILPRSGAQLVGERFAALGTSDFTELIESVTASGADIVLSTFVGADAAAFERQCFAMGLRERCVTLAPAMDESTLEHVGADAAPGLYAVSGYVEQLASSDNAGLLYRYREAFGRWASPLSTLSESVFEAVHIWWSAARRVGADEPRLIAAAMRDGSFELPRGTVTLDDSGRVAQHLFVSEATGAGLRPASL</sequence>
<evidence type="ECO:0000256" key="1">
    <source>
        <dbReference type="ARBA" id="ARBA00010062"/>
    </source>
</evidence>
<organism evidence="6 7">
    <name type="scientific">Streptomyces phaeolivaceus</name>
    <dbReference type="NCBI Taxonomy" id="2653200"/>
    <lineage>
        <taxon>Bacteria</taxon>
        <taxon>Bacillati</taxon>
        <taxon>Actinomycetota</taxon>
        <taxon>Actinomycetes</taxon>
        <taxon>Kitasatosporales</taxon>
        <taxon>Streptomycetaceae</taxon>
        <taxon>Streptomyces</taxon>
    </lineage>
</organism>
<dbReference type="Proteomes" id="UP000327294">
    <property type="component" value="Chromosome"/>
</dbReference>
<dbReference type="Pfam" id="PF13458">
    <property type="entry name" value="Peripla_BP_6"/>
    <property type="match status" value="1"/>
</dbReference>
<dbReference type="PRINTS" id="PR00337">
    <property type="entry name" value="LEUILEVALBP"/>
</dbReference>
<keyword evidence="3" id="KW-0732">Signal</keyword>
<dbReference type="PANTHER" id="PTHR47628:SF1">
    <property type="entry name" value="ALIPHATIC AMIDASE EXPRESSION-REGULATING PROTEIN"/>
    <property type="match status" value="1"/>
</dbReference>
<keyword evidence="7" id="KW-1185">Reference proteome</keyword>
<dbReference type="PANTHER" id="PTHR47628">
    <property type="match status" value="1"/>
</dbReference>
<dbReference type="CDD" id="cd06331">
    <property type="entry name" value="PBP1_AmiC-like"/>
    <property type="match status" value="1"/>
</dbReference>
<keyword evidence="2" id="KW-0813">Transport</keyword>
<dbReference type="AlphaFoldDB" id="A0A5P8KGG0"/>
<dbReference type="InterPro" id="IPR028081">
    <property type="entry name" value="Leu-bd"/>
</dbReference>
<dbReference type="InterPro" id="IPR028082">
    <property type="entry name" value="Peripla_BP_I"/>
</dbReference>
<dbReference type="GO" id="GO:0006865">
    <property type="term" value="P:amino acid transport"/>
    <property type="evidence" value="ECO:0007669"/>
    <property type="project" value="UniProtKB-KW"/>
</dbReference>
<gene>
    <name evidence="6" type="ORF">F9278_42245</name>
</gene>
<dbReference type="SUPFAM" id="SSF53822">
    <property type="entry name" value="Periplasmic binding protein-like I"/>
    <property type="match status" value="1"/>
</dbReference>
<dbReference type="InterPro" id="IPR000709">
    <property type="entry name" value="Leu_Ile_Val-bd"/>
</dbReference>
<evidence type="ECO:0000256" key="2">
    <source>
        <dbReference type="ARBA" id="ARBA00022448"/>
    </source>
</evidence>
<accession>A0A5P8KGG0</accession>
<dbReference type="KEGG" id="sphv:F9278_42245"/>
<reference evidence="6 7" key="1">
    <citation type="submission" date="2019-10" db="EMBL/GenBank/DDBJ databases">
        <title>Streptomyces sp. strain GY16 isolated from leaves of Broussonetia papyrifera.</title>
        <authorList>
            <person name="Mo P."/>
        </authorList>
    </citation>
    <scope>NUCLEOTIDE SEQUENCE [LARGE SCALE GENOMIC DNA]</scope>
    <source>
        <strain evidence="6 7">GY16</strain>
    </source>
</reference>
<evidence type="ECO:0000313" key="7">
    <source>
        <dbReference type="Proteomes" id="UP000327294"/>
    </source>
</evidence>
<evidence type="ECO:0000256" key="3">
    <source>
        <dbReference type="ARBA" id="ARBA00022729"/>
    </source>
</evidence>
<dbReference type="EMBL" id="CP045096">
    <property type="protein sequence ID" value="QFR01718.1"/>
    <property type="molecule type" value="Genomic_DNA"/>
</dbReference>
<dbReference type="Gene3D" id="3.40.50.2300">
    <property type="match status" value="2"/>
</dbReference>
<evidence type="ECO:0000259" key="5">
    <source>
        <dbReference type="Pfam" id="PF13458"/>
    </source>
</evidence>
<feature type="domain" description="Leucine-binding protein" evidence="5">
    <location>
        <begin position="145"/>
        <end position="479"/>
    </location>
</feature>
<dbReference type="RefSeq" id="WP_152173045.1">
    <property type="nucleotide sequence ID" value="NZ_CP045096.1"/>
</dbReference>
<evidence type="ECO:0000313" key="6">
    <source>
        <dbReference type="EMBL" id="QFR01718.1"/>
    </source>
</evidence>